<name>X1VX49_9ZZZZ</name>
<evidence type="ECO:0000313" key="1">
    <source>
        <dbReference type="EMBL" id="GAJ16085.1"/>
    </source>
</evidence>
<comment type="caution">
    <text evidence="1">The sequence shown here is derived from an EMBL/GenBank/DDBJ whole genome shotgun (WGS) entry which is preliminary data.</text>
</comment>
<accession>X1VX49</accession>
<proteinExistence type="predicted"/>
<reference evidence="1" key="1">
    <citation type="journal article" date="2014" name="Front. Microbiol.">
        <title>High frequency of phylogenetically diverse reductive dehalogenase-homologous genes in deep subseafloor sedimentary metagenomes.</title>
        <authorList>
            <person name="Kawai M."/>
            <person name="Futagami T."/>
            <person name="Toyoda A."/>
            <person name="Takaki Y."/>
            <person name="Nishi S."/>
            <person name="Hori S."/>
            <person name="Arai W."/>
            <person name="Tsubouchi T."/>
            <person name="Morono Y."/>
            <person name="Uchiyama I."/>
            <person name="Ito T."/>
            <person name="Fujiyama A."/>
            <person name="Inagaki F."/>
            <person name="Takami H."/>
        </authorList>
    </citation>
    <scope>NUCLEOTIDE SEQUENCE</scope>
    <source>
        <strain evidence="1">Expedition CK06-06</strain>
    </source>
</reference>
<dbReference type="AlphaFoldDB" id="X1VX49"/>
<protein>
    <submittedName>
        <fullName evidence="1">Uncharacterized protein</fullName>
    </submittedName>
</protein>
<gene>
    <name evidence="1" type="ORF">S12H4_42875</name>
</gene>
<organism evidence="1">
    <name type="scientific">marine sediment metagenome</name>
    <dbReference type="NCBI Taxonomy" id="412755"/>
    <lineage>
        <taxon>unclassified sequences</taxon>
        <taxon>metagenomes</taxon>
        <taxon>ecological metagenomes</taxon>
    </lineage>
</organism>
<sequence>AQRLADEAVRQYKLAKKMATKREGAEYERRHFMEHISVIQNKPEGERTVNEAAMLKQYEDEEWESQFDYDYDYDDADPEY</sequence>
<feature type="non-terminal residue" evidence="1">
    <location>
        <position position="1"/>
    </location>
</feature>
<dbReference type="EMBL" id="BARW01026269">
    <property type="protein sequence ID" value="GAJ16085.1"/>
    <property type="molecule type" value="Genomic_DNA"/>
</dbReference>